<reference evidence="8" key="1">
    <citation type="journal article" date="2019" name="Int. J. Syst. Evol. Microbiol.">
        <title>The Global Catalogue of Microorganisms (GCM) 10K type strain sequencing project: providing services to taxonomists for standard genome sequencing and annotation.</title>
        <authorList>
            <consortium name="The Broad Institute Genomics Platform"/>
            <consortium name="The Broad Institute Genome Sequencing Center for Infectious Disease"/>
            <person name="Wu L."/>
            <person name="Ma J."/>
        </authorList>
    </citation>
    <scope>NUCLEOTIDE SEQUENCE [LARGE SCALE GENOMIC DNA]</scope>
    <source>
        <strain evidence="8">CGMCC 4.1437</strain>
    </source>
</reference>
<dbReference type="RefSeq" id="WP_380226533.1">
    <property type="nucleotide sequence ID" value="NZ_JBHSOF010000021.1"/>
</dbReference>
<dbReference type="InterPro" id="IPR011041">
    <property type="entry name" value="Quinoprot_gluc/sorb_DH_b-prop"/>
</dbReference>
<keyword evidence="1" id="KW-0326">Glycosidase</keyword>
<organism evidence="7 8">
    <name type="scientific">Kitasatospora misakiensis</name>
    <dbReference type="NCBI Taxonomy" id="67330"/>
    <lineage>
        <taxon>Bacteria</taxon>
        <taxon>Bacillati</taxon>
        <taxon>Actinomycetota</taxon>
        <taxon>Actinomycetes</taxon>
        <taxon>Kitasatosporales</taxon>
        <taxon>Streptomycetaceae</taxon>
        <taxon>Kitasatospora</taxon>
    </lineage>
</organism>
<dbReference type="SUPFAM" id="SSF49265">
    <property type="entry name" value="Fibronectin type III"/>
    <property type="match status" value="1"/>
</dbReference>
<keyword evidence="4" id="KW-0732">Signal</keyword>
<dbReference type="SMART" id="SM00060">
    <property type="entry name" value="FN3"/>
    <property type="match status" value="2"/>
</dbReference>
<dbReference type="InterPro" id="IPR011042">
    <property type="entry name" value="6-blade_b-propeller_TolB-like"/>
</dbReference>
<feature type="compositionally biased region" description="Low complexity" evidence="3">
    <location>
        <begin position="152"/>
        <end position="166"/>
    </location>
</feature>
<dbReference type="InterPro" id="IPR036116">
    <property type="entry name" value="FN3_sf"/>
</dbReference>
<accession>A0ABW0X2R2</accession>
<feature type="domain" description="Fibronectin type-III" evidence="5">
    <location>
        <begin position="185"/>
        <end position="272"/>
    </location>
</feature>
<sequence length="698" mass="71298">MRLTSAGGAGLTVAVLIIGTLAVPPAQAATGSRHAAESYAPDAAPDAAPGVDYQAEDAVITRGAVATNHTGYSGTGFVDYTNVAGSSVEFGVSATTAGTAPLTFRYANGTAVDRPMDISVNGTVIASGVSFPATANWDTWATRTVDAPLRPGTNTVRATATTANGGPNLDRLTVGATADSTAPSRPGEPRCTDIGPTSLTLGWSAATDNVGVTAYDLYEHGNKLAETPGTTTTRVLTGLAPSTTYNLTVIARDAAGNASPASVAVDCTTGVSSDPPPSAPGAPTVSGVTATSATLGWGAAGDDKGVVAYEVRSGAAVLATVTGTPPATTATVTGLACDAPFSLTVVAKDAAGGVSPASAAVSFTTGACPADGGVPGSPTTLSGGWTVPWGIAWLPDGAAALVTERDGFKVFKQTRSGTRTQIGTVPNTVTTDGEGGLLGVAVDPNWSTNHHVYFMHTAAEGNRIARMTYDGSTLSGYTVLLQGIKKNRYHNGGRLAFGPDGYLYATTGDGQTPALAQDRNSLNGKILRMTTAGKPAPGNPFDNHVYSLGHRNPQGLAFDRNGRLWEAEFGDSKYDELNLIKPGANYGWPTCEGTCGTAGMTNPKATWPVNLASPSGIAIVRNVIYLAALRGTRMYRIPINGDTESVSTPTSYYVGTYGRLRTVAKVPGADQLWLTTTNADNNGNQPDGSDKILKVTIG</sequence>
<feature type="domain" description="Fibronectin type-III" evidence="5">
    <location>
        <begin position="279"/>
        <end position="368"/>
    </location>
</feature>
<dbReference type="InterPro" id="IPR003961">
    <property type="entry name" value="FN3_dom"/>
</dbReference>
<evidence type="ECO:0000256" key="2">
    <source>
        <dbReference type="ARBA" id="ARBA00023326"/>
    </source>
</evidence>
<dbReference type="Gene3D" id="2.120.10.30">
    <property type="entry name" value="TolB, C-terminal domain"/>
    <property type="match status" value="1"/>
</dbReference>
<keyword evidence="2" id="KW-0119">Carbohydrate metabolism</keyword>
<dbReference type="PANTHER" id="PTHR19328:SF13">
    <property type="entry name" value="HIPL1 PROTEIN"/>
    <property type="match status" value="1"/>
</dbReference>
<dbReference type="Pfam" id="PF16990">
    <property type="entry name" value="CBM_35"/>
    <property type="match status" value="1"/>
</dbReference>
<name>A0ABW0X2R2_9ACTN</name>
<proteinExistence type="predicted"/>
<dbReference type="Pfam" id="PF07995">
    <property type="entry name" value="GSDH"/>
    <property type="match status" value="1"/>
</dbReference>
<dbReference type="EMBL" id="JBHSOF010000021">
    <property type="protein sequence ID" value="MFC5664843.1"/>
    <property type="molecule type" value="Genomic_DNA"/>
</dbReference>
<dbReference type="PROSITE" id="PS50853">
    <property type="entry name" value="FN3"/>
    <property type="match status" value="2"/>
</dbReference>
<dbReference type="Proteomes" id="UP001595975">
    <property type="component" value="Unassembled WGS sequence"/>
</dbReference>
<evidence type="ECO:0000259" key="6">
    <source>
        <dbReference type="PROSITE" id="PS51175"/>
    </source>
</evidence>
<feature type="signal peptide" evidence="4">
    <location>
        <begin position="1"/>
        <end position="28"/>
    </location>
</feature>
<keyword evidence="1" id="KW-0378">Hydrolase</keyword>
<dbReference type="SUPFAM" id="SSF49785">
    <property type="entry name" value="Galactose-binding domain-like"/>
    <property type="match status" value="1"/>
</dbReference>
<dbReference type="PROSITE" id="PS51175">
    <property type="entry name" value="CBM6"/>
    <property type="match status" value="1"/>
</dbReference>
<dbReference type="Gene3D" id="2.60.120.260">
    <property type="entry name" value="Galactose-binding domain-like"/>
    <property type="match status" value="1"/>
</dbReference>
<gene>
    <name evidence="7" type="ORF">ACFP3U_17855</name>
</gene>
<evidence type="ECO:0000259" key="5">
    <source>
        <dbReference type="PROSITE" id="PS50853"/>
    </source>
</evidence>
<evidence type="ECO:0000256" key="3">
    <source>
        <dbReference type="SAM" id="MobiDB-lite"/>
    </source>
</evidence>
<dbReference type="CDD" id="cd00063">
    <property type="entry name" value="FN3"/>
    <property type="match status" value="2"/>
</dbReference>
<dbReference type="InterPro" id="IPR013783">
    <property type="entry name" value="Ig-like_fold"/>
</dbReference>
<evidence type="ECO:0000256" key="1">
    <source>
        <dbReference type="ARBA" id="ARBA00023295"/>
    </source>
</evidence>
<dbReference type="InterPro" id="IPR008979">
    <property type="entry name" value="Galactose-bd-like_sf"/>
</dbReference>
<evidence type="ECO:0000256" key="4">
    <source>
        <dbReference type="SAM" id="SignalP"/>
    </source>
</evidence>
<feature type="region of interest" description="Disordered" evidence="3">
    <location>
        <begin position="151"/>
        <end position="172"/>
    </location>
</feature>
<dbReference type="InterPro" id="IPR012938">
    <property type="entry name" value="Glc/Sorbosone_DH"/>
</dbReference>
<keyword evidence="2" id="KW-0624">Polysaccharide degradation</keyword>
<keyword evidence="8" id="KW-1185">Reference proteome</keyword>
<comment type="caution">
    <text evidence="7">The sequence shown here is derived from an EMBL/GenBank/DDBJ whole genome shotgun (WGS) entry which is preliminary data.</text>
</comment>
<evidence type="ECO:0000313" key="8">
    <source>
        <dbReference type="Proteomes" id="UP001595975"/>
    </source>
</evidence>
<protein>
    <submittedName>
        <fullName evidence="7">PQQ-dependent sugar dehydrogenase</fullName>
    </submittedName>
</protein>
<feature type="chain" id="PRO_5047029145" evidence="4">
    <location>
        <begin position="29"/>
        <end position="698"/>
    </location>
</feature>
<evidence type="ECO:0000313" key="7">
    <source>
        <dbReference type="EMBL" id="MFC5664843.1"/>
    </source>
</evidence>
<dbReference type="CDD" id="cd04082">
    <property type="entry name" value="CBM35_pectate_lyase-like"/>
    <property type="match status" value="1"/>
</dbReference>
<dbReference type="SUPFAM" id="SSF50952">
    <property type="entry name" value="Soluble quinoprotein glucose dehydrogenase"/>
    <property type="match status" value="1"/>
</dbReference>
<dbReference type="InterPro" id="IPR005084">
    <property type="entry name" value="CBM6"/>
</dbReference>
<feature type="domain" description="CBM6" evidence="6">
    <location>
        <begin position="51"/>
        <end position="175"/>
    </location>
</feature>
<dbReference type="Gene3D" id="2.60.40.10">
    <property type="entry name" value="Immunoglobulins"/>
    <property type="match status" value="2"/>
</dbReference>
<dbReference type="Pfam" id="PF00041">
    <property type="entry name" value="fn3"/>
    <property type="match status" value="2"/>
</dbReference>
<dbReference type="PANTHER" id="PTHR19328">
    <property type="entry name" value="HEDGEHOG-INTERACTING PROTEIN"/>
    <property type="match status" value="1"/>
</dbReference>